<evidence type="ECO:0000313" key="7">
    <source>
        <dbReference type="EMBL" id="KAG5608832.1"/>
    </source>
</evidence>
<organism evidence="7 8">
    <name type="scientific">Solanum commersonii</name>
    <name type="common">Commerson's wild potato</name>
    <name type="synonym">Commerson's nightshade</name>
    <dbReference type="NCBI Taxonomy" id="4109"/>
    <lineage>
        <taxon>Eukaryota</taxon>
        <taxon>Viridiplantae</taxon>
        <taxon>Streptophyta</taxon>
        <taxon>Embryophyta</taxon>
        <taxon>Tracheophyta</taxon>
        <taxon>Spermatophyta</taxon>
        <taxon>Magnoliopsida</taxon>
        <taxon>eudicotyledons</taxon>
        <taxon>Gunneridae</taxon>
        <taxon>Pentapetalae</taxon>
        <taxon>asterids</taxon>
        <taxon>lamiids</taxon>
        <taxon>Solanales</taxon>
        <taxon>Solanaceae</taxon>
        <taxon>Solanoideae</taxon>
        <taxon>Solaneae</taxon>
        <taxon>Solanum</taxon>
    </lineage>
</organism>
<dbReference type="InterPro" id="IPR049914">
    <property type="entry name" value="PHD1-3/5-6"/>
</dbReference>
<evidence type="ECO:0000256" key="2">
    <source>
        <dbReference type="ARBA" id="ARBA00022771"/>
    </source>
</evidence>
<keyword evidence="8" id="KW-1185">Reference proteome</keyword>
<proteinExistence type="predicted"/>
<evidence type="ECO:0000256" key="1">
    <source>
        <dbReference type="ARBA" id="ARBA00022723"/>
    </source>
</evidence>
<keyword evidence="1" id="KW-0479">Metal-binding</keyword>
<dbReference type="AlphaFoldDB" id="A0A9J5ZA96"/>
<dbReference type="Pfam" id="PF23121">
    <property type="entry name" value="SPOC_AIPP2"/>
    <property type="match status" value="1"/>
</dbReference>
<keyword evidence="2" id="KW-0863">Zinc-finger</keyword>
<dbReference type="GO" id="GO:0008270">
    <property type="term" value="F:zinc ion binding"/>
    <property type="evidence" value="ECO:0007669"/>
    <property type="project" value="UniProtKB-KW"/>
</dbReference>
<keyword evidence="5" id="KW-0804">Transcription</keyword>
<dbReference type="InterPro" id="IPR056280">
    <property type="entry name" value="AIPP2-like_SPOC"/>
</dbReference>
<dbReference type="GO" id="GO:0034244">
    <property type="term" value="P:negative regulation of transcription elongation by RNA polymerase II"/>
    <property type="evidence" value="ECO:0007669"/>
    <property type="project" value="InterPro"/>
</dbReference>
<keyword evidence="3" id="KW-0862">Zinc</keyword>
<accession>A0A9J5ZA96</accession>
<dbReference type="PANTHER" id="PTHR33304">
    <property type="match status" value="1"/>
</dbReference>
<sequence>MLPKSDIWPKSFNTLEPRDDNIALYFFPSDARYEQDFDHLIEEMIGEELALRAVMTNAELLVFTSTELPLHNWRFQHKHYLWGVFRAKQESSSCQMVSNRVKSVILQTPGNVLAAGDHINLVKLKTSRAESPISTLSNNVSFGSGTS</sequence>
<keyword evidence="4" id="KW-0805">Transcription regulation</keyword>
<evidence type="ECO:0000256" key="5">
    <source>
        <dbReference type="ARBA" id="ARBA00023163"/>
    </source>
</evidence>
<reference evidence="7 8" key="1">
    <citation type="submission" date="2020-09" db="EMBL/GenBank/DDBJ databases">
        <title>De no assembly of potato wild relative species, Solanum commersonii.</title>
        <authorList>
            <person name="Cho K."/>
        </authorList>
    </citation>
    <scope>NUCLEOTIDE SEQUENCE [LARGE SCALE GENOMIC DNA]</scope>
    <source>
        <strain evidence="7">LZ3.2</strain>
        <tissue evidence="7">Leaf</tissue>
    </source>
</reference>
<evidence type="ECO:0000256" key="4">
    <source>
        <dbReference type="ARBA" id="ARBA00023015"/>
    </source>
</evidence>
<evidence type="ECO:0000256" key="3">
    <source>
        <dbReference type="ARBA" id="ARBA00022833"/>
    </source>
</evidence>
<dbReference type="OrthoDB" id="1932206at2759"/>
<gene>
    <name evidence="7" type="ORF">H5410_020113</name>
</gene>
<dbReference type="PANTHER" id="PTHR33304:SF60">
    <property type="entry name" value="DEHYDRATION-RESPONSIVE ELEMENT-BINDING PROTEIN 2B-LIKE ISOFORM X1"/>
    <property type="match status" value="1"/>
</dbReference>
<protein>
    <recommendedName>
        <fullName evidence="6">AIPP2-like SPOC-like domain-containing protein</fullName>
    </recommendedName>
</protein>
<dbReference type="EMBL" id="JACXVP010000004">
    <property type="protein sequence ID" value="KAG5608832.1"/>
    <property type="molecule type" value="Genomic_DNA"/>
</dbReference>
<name>A0A9J5ZA96_SOLCO</name>
<evidence type="ECO:0000259" key="6">
    <source>
        <dbReference type="Pfam" id="PF23121"/>
    </source>
</evidence>
<feature type="domain" description="AIPP2-like SPOC-like" evidence="6">
    <location>
        <begin position="1"/>
        <end position="85"/>
    </location>
</feature>
<dbReference type="GO" id="GO:0140566">
    <property type="term" value="F:histone reader activity"/>
    <property type="evidence" value="ECO:0007669"/>
    <property type="project" value="InterPro"/>
</dbReference>
<evidence type="ECO:0000313" key="8">
    <source>
        <dbReference type="Proteomes" id="UP000824120"/>
    </source>
</evidence>
<comment type="caution">
    <text evidence="7">The sequence shown here is derived from an EMBL/GenBank/DDBJ whole genome shotgun (WGS) entry which is preliminary data.</text>
</comment>
<dbReference type="Proteomes" id="UP000824120">
    <property type="component" value="Chromosome 4"/>
</dbReference>